<dbReference type="OrthoDB" id="9790411at2"/>
<comment type="caution">
    <text evidence="4">The sequence shown here is derived from an EMBL/GenBank/DDBJ whole genome shotgun (WGS) entry which is preliminary data.</text>
</comment>
<dbReference type="Gene3D" id="3.30.230.40">
    <property type="entry name" value="Imidazole glycerol phosphate dehydratase, domain 1"/>
    <property type="match status" value="2"/>
</dbReference>
<proteinExistence type="predicted"/>
<dbReference type="SUPFAM" id="SSF54211">
    <property type="entry name" value="Ribosomal protein S5 domain 2-like"/>
    <property type="match status" value="2"/>
</dbReference>
<dbReference type="PANTHER" id="PTHR23133:SF2">
    <property type="entry name" value="IMIDAZOLEGLYCEROL-PHOSPHATE DEHYDRATASE"/>
    <property type="match status" value="1"/>
</dbReference>
<evidence type="ECO:0000256" key="3">
    <source>
        <dbReference type="ARBA" id="ARBA00023239"/>
    </source>
</evidence>
<keyword evidence="1" id="KW-0028">Amino-acid biosynthesis</keyword>
<keyword evidence="3" id="KW-0456">Lyase</keyword>
<dbReference type="InterPro" id="IPR020568">
    <property type="entry name" value="Ribosomal_Su5_D2-typ_SF"/>
</dbReference>
<protein>
    <recommendedName>
        <fullName evidence="6">Imidazoleglycerol-phosphate dehydratase</fullName>
    </recommendedName>
</protein>
<keyword evidence="5" id="KW-1185">Reference proteome</keyword>
<dbReference type="InterPro" id="IPR038494">
    <property type="entry name" value="IGPD_sf"/>
</dbReference>
<organism evidence="4 5">
    <name type="scientific">Ferroacidibacillus organovorans</name>
    <dbReference type="NCBI Taxonomy" id="1765683"/>
    <lineage>
        <taxon>Bacteria</taxon>
        <taxon>Bacillati</taxon>
        <taxon>Bacillota</taxon>
        <taxon>Bacilli</taxon>
        <taxon>Bacillales</taxon>
        <taxon>Alicyclobacillaceae</taxon>
        <taxon>Ferroacidibacillus</taxon>
    </lineage>
</organism>
<reference evidence="4 5" key="1">
    <citation type="submission" date="2015-12" db="EMBL/GenBank/DDBJ databases">
        <title>Draft genome sequence of Acidibacillus ferrooxidans ITV001, isolated from a chalcopyrite acid mine drainage site in Brazil.</title>
        <authorList>
            <person name="Dall'Agnol H."/>
            <person name="Nancucheo I."/>
            <person name="Johnson B."/>
            <person name="Oliveira R."/>
            <person name="Leite L."/>
            <person name="Pylro V."/>
            <person name="Nunes G.L."/>
            <person name="Tzotzos G."/>
            <person name="Fernandes G.R."/>
            <person name="Dutra J."/>
            <person name="Orellana S.C."/>
            <person name="Oliveira G."/>
        </authorList>
    </citation>
    <scope>NUCLEOTIDE SEQUENCE [LARGE SCALE GENOMIC DNA]</scope>
    <source>
        <strain evidence="5">ITV01</strain>
    </source>
</reference>
<evidence type="ECO:0000256" key="2">
    <source>
        <dbReference type="ARBA" id="ARBA00023102"/>
    </source>
</evidence>
<name>A0A101XRQ5_9BACL</name>
<dbReference type="RefSeq" id="WP_067714279.1">
    <property type="nucleotide sequence ID" value="NZ_LPVJ01000019.1"/>
</dbReference>
<evidence type="ECO:0000256" key="1">
    <source>
        <dbReference type="ARBA" id="ARBA00022605"/>
    </source>
</evidence>
<accession>A0A101XRQ5</accession>
<dbReference type="Pfam" id="PF00475">
    <property type="entry name" value="IGPD"/>
    <property type="match status" value="1"/>
</dbReference>
<dbReference type="InterPro" id="IPR000807">
    <property type="entry name" value="ImidazoleglycerolP_deHydtase"/>
</dbReference>
<dbReference type="Proteomes" id="UP000053557">
    <property type="component" value="Unassembled WGS sequence"/>
</dbReference>
<dbReference type="PANTHER" id="PTHR23133">
    <property type="entry name" value="IMIDAZOLEGLYCEROL-PHOSPHATE DEHYDRATASE HIS7"/>
    <property type="match status" value="1"/>
</dbReference>
<keyword evidence="2" id="KW-0368">Histidine biosynthesis</keyword>
<sequence>MTDNRITVTRKTKESTMVVVFGRGERDATLKQRLNTTLPFFNHMLEHVVWRGELTMAVDVQLDAYHLVHVITEDTGIAFGKAVKEWVDRYASRGIVGYGSAYGVIDEALARAVLSFESRAYLAFDRNQVKLPEQMEGMQSEDLVAFFEGFVQGAQCTLHLDLLKGREGHGHHIWESAFRAFGMALYESLSERAWRKGMTAGVAGAIHYEIDHS</sequence>
<evidence type="ECO:0008006" key="6">
    <source>
        <dbReference type="Google" id="ProtNLM"/>
    </source>
</evidence>
<dbReference type="GO" id="GO:0004424">
    <property type="term" value="F:imidazoleglycerol-phosphate dehydratase activity"/>
    <property type="evidence" value="ECO:0007669"/>
    <property type="project" value="InterPro"/>
</dbReference>
<gene>
    <name evidence="4" type="ORF">ATW55_03635</name>
</gene>
<evidence type="ECO:0000313" key="5">
    <source>
        <dbReference type="Proteomes" id="UP000053557"/>
    </source>
</evidence>
<dbReference type="EMBL" id="LPVJ01000019">
    <property type="protein sequence ID" value="KUO96312.1"/>
    <property type="molecule type" value="Genomic_DNA"/>
</dbReference>
<dbReference type="AlphaFoldDB" id="A0A101XRQ5"/>
<dbReference type="GO" id="GO:0000105">
    <property type="term" value="P:L-histidine biosynthetic process"/>
    <property type="evidence" value="ECO:0007669"/>
    <property type="project" value="UniProtKB-KW"/>
</dbReference>
<evidence type="ECO:0000313" key="4">
    <source>
        <dbReference type="EMBL" id="KUO96312.1"/>
    </source>
</evidence>